<dbReference type="Proteomes" id="UP001472677">
    <property type="component" value="Unassembled WGS sequence"/>
</dbReference>
<comment type="caution">
    <text evidence="3">The sequence shown here is derived from an EMBL/GenBank/DDBJ whole genome shotgun (WGS) entry which is preliminary data.</text>
</comment>
<evidence type="ECO:0000256" key="1">
    <source>
        <dbReference type="SAM" id="Coils"/>
    </source>
</evidence>
<name>A0ABR2BNV7_9ROSI</name>
<gene>
    <name evidence="3" type="ORF">V6N12_034933</name>
</gene>
<evidence type="ECO:0000256" key="2">
    <source>
        <dbReference type="SAM" id="MobiDB-lite"/>
    </source>
</evidence>
<protein>
    <submittedName>
        <fullName evidence="3">Uncharacterized protein</fullName>
    </submittedName>
</protein>
<feature type="coiled-coil region" evidence="1">
    <location>
        <begin position="430"/>
        <end position="520"/>
    </location>
</feature>
<keyword evidence="4" id="KW-1185">Reference proteome</keyword>
<feature type="coiled-coil region" evidence="1">
    <location>
        <begin position="188"/>
        <end position="376"/>
    </location>
</feature>
<feature type="coiled-coil region" evidence="1">
    <location>
        <begin position="561"/>
        <end position="609"/>
    </location>
</feature>
<reference evidence="3 4" key="1">
    <citation type="journal article" date="2024" name="G3 (Bethesda)">
        <title>Genome assembly of Hibiscus sabdariffa L. provides insights into metabolisms of medicinal natural products.</title>
        <authorList>
            <person name="Kim T."/>
        </authorList>
    </citation>
    <scope>NUCLEOTIDE SEQUENCE [LARGE SCALE GENOMIC DNA]</scope>
    <source>
        <strain evidence="3">TK-2024</strain>
        <tissue evidence="3">Old leaves</tissue>
    </source>
</reference>
<feature type="compositionally biased region" description="Polar residues" evidence="2">
    <location>
        <begin position="31"/>
        <end position="42"/>
    </location>
</feature>
<dbReference type="PANTHER" id="PTHR11363">
    <property type="entry name" value="60S RIBOSOMAL PROTEIN L3-RELATED"/>
    <property type="match status" value="1"/>
</dbReference>
<dbReference type="PANTHER" id="PTHR11363:SF15">
    <property type="entry name" value="PREFOLDIN CHAPERONE SUBUNIT FAMILY PROTEIN"/>
    <property type="match status" value="1"/>
</dbReference>
<proteinExistence type="predicted"/>
<dbReference type="EMBL" id="JBBPBM010000097">
    <property type="protein sequence ID" value="KAK8508831.1"/>
    <property type="molecule type" value="Genomic_DNA"/>
</dbReference>
<evidence type="ECO:0000313" key="3">
    <source>
        <dbReference type="EMBL" id="KAK8508831.1"/>
    </source>
</evidence>
<organism evidence="3 4">
    <name type="scientific">Hibiscus sabdariffa</name>
    <name type="common">roselle</name>
    <dbReference type="NCBI Taxonomy" id="183260"/>
    <lineage>
        <taxon>Eukaryota</taxon>
        <taxon>Viridiplantae</taxon>
        <taxon>Streptophyta</taxon>
        <taxon>Embryophyta</taxon>
        <taxon>Tracheophyta</taxon>
        <taxon>Spermatophyta</taxon>
        <taxon>Magnoliopsida</taxon>
        <taxon>eudicotyledons</taxon>
        <taxon>Gunneridae</taxon>
        <taxon>Pentapetalae</taxon>
        <taxon>rosids</taxon>
        <taxon>malvids</taxon>
        <taxon>Malvales</taxon>
        <taxon>Malvaceae</taxon>
        <taxon>Malvoideae</taxon>
        <taxon>Hibiscus</taxon>
    </lineage>
</organism>
<feature type="compositionally biased region" description="Basic residues" evidence="2">
    <location>
        <begin position="1"/>
        <end position="12"/>
    </location>
</feature>
<sequence length="633" mass="72456">MARKKSTHKSKVSKQQNPSRNTQEPAEDSTFMESSNTLSGQPSMEDANQKVQSLRSLNALLVEQAREKREQIEYLVQANEALDADLSQSMSLELQNGLLWVYMATRVKEMGSEADRVIGALGSRVNELMGSLENERERLSFVCKERDLARSDFELQVNEGSLMKTKITAMEENERNSAEEIGKLRVECDRFLGEKEELEKVKSLMEKEKYLLEKNIEDMVQDVETLRRTIQTFEKEKEVIEMEKSEQRMKIGELEKETRELSEVVLNLRKEEEILRTKALELEKNCGEAIDREAERVKEIGALVEEKRAIETSLERLKKEKDSASKSLEMALAESEDMQRRIEKLLEERDATRRDLETNKKELKDMQKKIVDFLEELLGDKVNGESENSEPQEDVSDLSIVVNRMIEVCRAHDKKNKELLSEVSDIRVSFDQLTLEKDNALKVLDEEKQNGVSLRLKVSEMEEILEETTKNLAHRKAELQNLIKEKKDMESHCGSMAEDIDRLQKELLEAKSSCNDLKAKLESVSISYGKVLTLLKNTASLLCQSKDEKDQKGEEEGAIVEKKLEEEIELIATNLDAIKQAFKNKETVAQDLKLKVAVMEKTIVEVQKKKSFWTLVSSATTILAAVTFAYATK</sequence>
<keyword evidence="1" id="KW-0175">Coiled coil</keyword>
<dbReference type="InterPro" id="IPR045077">
    <property type="entry name" value="L3_arc_euk"/>
</dbReference>
<feature type="region of interest" description="Disordered" evidence="2">
    <location>
        <begin position="1"/>
        <end position="49"/>
    </location>
</feature>
<accession>A0ABR2BNV7</accession>
<evidence type="ECO:0000313" key="4">
    <source>
        <dbReference type="Proteomes" id="UP001472677"/>
    </source>
</evidence>
<feature type="compositionally biased region" description="Polar residues" evidence="2">
    <location>
        <begin position="13"/>
        <end position="24"/>
    </location>
</feature>